<feature type="region of interest" description="Disordered" evidence="1">
    <location>
        <begin position="1920"/>
        <end position="2005"/>
    </location>
</feature>
<dbReference type="GO" id="GO:0006397">
    <property type="term" value="P:mRNA processing"/>
    <property type="evidence" value="ECO:0007669"/>
    <property type="project" value="UniProtKB-KW"/>
</dbReference>
<organism evidence="2 3">
    <name type="scientific">Iris pallida</name>
    <name type="common">Sweet iris</name>
    <dbReference type="NCBI Taxonomy" id="29817"/>
    <lineage>
        <taxon>Eukaryota</taxon>
        <taxon>Viridiplantae</taxon>
        <taxon>Streptophyta</taxon>
        <taxon>Embryophyta</taxon>
        <taxon>Tracheophyta</taxon>
        <taxon>Spermatophyta</taxon>
        <taxon>Magnoliopsida</taxon>
        <taxon>Liliopsida</taxon>
        <taxon>Asparagales</taxon>
        <taxon>Iridaceae</taxon>
        <taxon>Iridoideae</taxon>
        <taxon>Irideae</taxon>
        <taxon>Iris</taxon>
    </lineage>
</organism>
<dbReference type="GO" id="GO:0036396">
    <property type="term" value="C:RNA N6-methyladenosine methyltransferase complex"/>
    <property type="evidence" value="ECO:0007669"/>
    <property type="project" value="TreeGrafter"/>
</dbReference>
<dbReference type="GO" id="GO:0008380">
    <property type="term" value="P:RNA splicing"/>
    <property type="evidence" value="ECO:0007669"/>
    <property type="project" value="UniProtKB-KW"/>
</dbReference>
<feature type="compositionally biased region" description="Low complexity" evidence="1">
    <location>
        <begin position="1928"/>
        <end position="1941"/>
    </location>
</feature>
<dbReference type="PANTHER" id="PTHR23185:SF0">
    <property type="entry name" value="PROTEIN VIRILIZER HOMOLOG"/>
    <property type="match status" value="1"/>
</dbReference>
<reference evidence="2" key="1">
    <citation type="journal article" date="2023" name="GigaByte">
        <title>Genome assembly of the bearded iris, Iris pallida Lam.</title>
        <authorList>
            <person name="Bruccoleri R.E."/>
            <person name="Oakeley E.J."/>
            <person name="Faust A.M.E."/>
            <person name="Altorfer M."/>
            <person name="Dessus-Babus S."/>
            <person name="Burckhardt D."/>
            <person name="Oertli M."/>
            <person name="Naumann U."/>
            <person name="Petersen F."/>
            <person name="Wong J."/>
        </authorList>
    </citation>
    <scope>NUCLEOTIDE SEQUENCE</scope>
    <source>
        <strain evidence="2">GSM-AAB239-AS_SAM_17_03QT</strain>
    </source>
</reference>
<dbReference type="GO" id="GO:0005634">
    <property type="term" value="C:nucleus"/>
    <property type="evidence" value="ECO:0007669"/>
    <property type="project" value="UniProtKB-SubCell"/>
</dbReference>
<feature type="compositionally biased region" description="Polar residues" evidence="1">
    <location>
        <begin position="1846"/>
        <end position="1860"/>
    </location>
</feature>
<dbReference type="PANTHER" id="PTHR23185">
    <property type="entry name" value="PROTEIN VIRILIZER HOMOLOG"/>
    <property type="match status" value="1"/>
</dbReference>
<dbReference type="Proteomes" id="UP001140949">
    <property type="component" value="Unassembled WGS sequence"/>
</dbReference>
<evidence type="ECO:0000313" key="2">
    <source>
        <dbReference type="EMBL" id="KAJ6839847.1"/>
    </source>
</evidence>
<reference evidence="2" key="2">
    <citation type="submission" date="2023-04" db="EMBL/GenBank/DDBJ databases">
        <authorList>
            <person name="Bruccoleri R.E."/>
            <person name="Oakeley E.J."/>
            <person name="Faust A.-M."/>
            <person name="Dessus-Babus S."/>
            <person name="Altorfer M."/>
            <person name="Burckhardt D."/>
            <person name="Oertli M."/>
            <person name="Naumann U."/>
            <person name="Petersen F."/>
            <person name="Wong J."/>
        </authorList>
    </citation>
    <scope>NUCLEOTIDE SEQUENCE</scope>
    <source>
        <strain evidence="2">GSM-AAB239-AS_SAM_17_03QT</strain>
        <tissue evidence="2">Leaf</tissue>
    </source>
</reference>
<protein>
    <recommendedName>
        <fullName evidence="4">Virilizer N-terminal domain-containing protein</fullName>
    </recommendedName>
</protein>
<feature type="compositionally biased region" description="Pro residues" evidence="1">
    <location>
        <begin position="1977"/>
        <end position="1989"/>
    </location>
</feature>
<evidence type="ECO:0000256" key="1">
    <source>
        <dbReference type="SAM" id="MobiDB-lite"/>
    </source>
</evidence>
<feature type="compositionally biased region" description="Pro residues" evidence="1">
    <location>
        <begin position="2092"/>
        <end position="2104"/>
    </location>
</feature>
<feature type="compositionally biased region" description="Pro residues" evidence="1">
    <location>
        <begin position="1870"/>
        <end position="1881"/>
    </location>
</feature>
<comment type="caution">
    <text evidence="2">The sequence shown here is derived from an EMBL/GenBank/DDBJ whole genome shotgun (WGS) entry which is preliminary data.</text>
</comment>
<feature type="compositionally biased region" description="Polar residues" evidence="1">
    <location>
        <begin position="1569"/>
        <end position="1580"/>
    </location>
</feature>
<evidence type="ECO:0008006" key="4">
    <source>
        <dbReference type="Google" id="ProtNLM"/>
    </source>
</evidence>
<proteinExistence type="predicted"/>
<feature type="compositionally biased region" description="Low complexity" evidence="1">
    <location>
        <begin position="1732"/>
        <end position="1741"/>
    </location>
</feature>
<sequence>MGRPEPCILFAQTFSHSQLDEYVDEVLFAEPIVVTACEFLEQNASLSTPMLTVQGATTPPSFAMEVFVHCEGESRFRRLCQPFLYSHSSSNVLEVEAVITNHLVVRGCYRSLTLVVHGNTAEDFGQFNIEFDLDNSVASLVSSPSEGKLEDLPPALLLDRSTFEDSISSTKSLALPVPVSYLSSEMKQFIKLTLNIYQISNDEDTIRKVARSVVAVVCSHVATDYQCGAFTGDGSKLSNKAESKKDTLRVHSVLSEERIELFELFKRLQTSPGNDHSLEEEVNLEADADTATSQLLVDTLHQCFPFLINFTPSELSVPFQKKNLILSLNVVLLLCSARDGCFHFVNSGGMEQIAALVAELFHRSTSLALLILGVIENATRHAIGCEGFLGWWPRENESVPVGKSDGYSNLLKMLLTKQRHDVASLATYVLQRLHFYESISRYESAILSVLEKLPADNQHLTDEVDSLSIAASQLKQIMKLLNLCGRIEDPSPVAAARRSIIPGRSEGLLSYTGTSSYISLSKYSFSKWDIDTCMLLLLKEKGFLPLSAALLSSSLLHSSSGSSADIAVDIATSIQSLLLSLLFCRSGLTLLLLQPEATATIILSLQGVEERSREECSTLRQAAVLMSKNFFCHPHEVAVILETHLRVGNAIDRLLMTPTNSDELLWVLWDLCSISRSDCGRQALLSLGFFPEAVSVLLGALHSLKDLEQIAINNGTSPLCLATFHSAAEIFEVIVTDSTASSLSSWIGHAVELHKALHSSSPGSNRKDAPTRLLEWVDAGVVYHKNGAIGLLKYAAILASGGDAHLSSASVLVSDSMDVENVVGDSSNSSDAQILDILLGKFVSDKYFDGVMLRSSSIVQLTSAIRILSFISENSAVAAALFEEGAVTLIYVVLSNCKCMLEQSSNTYDYLVDEGAECNSTSDLLLERSHEQNLVDLIIPSLVLLINLLQRLHEAKELYRNKKLVNILLRLHREVSPKLAARATDYSSSYPSLLLGFGAVCHLIASTLACWPIFNWIPSLFHCLLESQATSSLALGPKDACSMLHLLGDFFPEEGIWLWCNGMPPLSAFRTLSIGSILGPESERDVDWFLQPEHLTVLLVRLTPQLDRIAQIVLHFAFSTLVIIQDMLRVFIIRIACQRTECAVVLLRPLISWIDNHVNEASHSEIDNFKVHRLLDFIASLLEHPRAKTILLKVEAVEVLHKILRRFADAYNPDGKLNHENIVPGGSNTSRLSWSIPLFKSLALIFEPQAVEYSKLYDKYTTESISIEVSTLIGRQLLRLCQVLPVGGELLACFLTLKEFALSNEGRNALLEIFSEFKVSVCKEQGVDERDSDADVSVKYNWRCSPFFHCWKKLLTSLDAKDDTSIYNFEIIYALSLSALCLCMGSENLEGLSMLKWLFGLPYDLEGDCLSPDERMNDVLELVERLDQRPTEDDIVPSNKKITLHQVKESVRLMLELLQSSVSSSTLEEALVSSEGSSSIEVIRKLTTSQLIPSLTMSPNDDEGVFSHIWKPNENGESDNSIFSYRGLAEKFVWECPDTSSDRLMQAPQGKRKMTSMEIPGKRVRENSGSEAVNVFSRTPSMPVVSSGPSRRDTFRQRKPNTSRPPSMHVDDYVARERNIDGASSGSHVLTSQRGGSTSGRPPSVHVDEFEARQRERQNPTFVTVGSTAQAKPLAHDDLNVPEKLDKSHQLKADIDDELQELDIVFDEESGSDDRLPFPQPDDILQSDPVIVRGRSSGSVVEETEGDANDGAQASEDVNSRPETGLNFFGSQTEIPKEGTFSFDKSLPETSAGKAFFRRQSDEPNYASPTSTSKGSDALPPGFPSHMIHPNAPQSLQALAPPNFHQRGSPQQGPNNSGSQGYYEHKFPISQPPLPPMPPPNVSAMSPQTTEVMPGLSSPYIHREMQPPFLSGYALQAFNSSGTAGPQSENLSSMNNGSLMSRTNAQPAVDNKYLRNTDSPGSRLHGEKYSSSTASQPLPPLPPMPPPFSTPMAQSASSSGSQSLLHTQNLSAGSHLPSHSAPISDAPLNLFSGNSLSSFSLSPFTQPLLMSRPPAVTGNFFGSPTQHLGQIPSSGPQSMPSPQQPMQSVQPQLPPPPPQQPHPPHLAQNLGISVHVPQPQYEQMIPIQQGSIQVQMQPLQMRQQQIHIPQIQLLYQPQQQEQFQHPPQPLLEHAQPKLEGDNTAQQQNDLGALQHYFSSPEAIQSLLSDRDKLCQLLEQNPKIMEMLQAKLGQM</sequence>
<dbReference type="GO" id="GO:0003723">
    <property type="term" value="F:RNA binding"/>
    <property type="evidence" value="ECO:0007669"/>
    <property type="project" value="TreeGrafter"/>
</dbReference>
<feature type="region of interest" description="Disordered" evidence="1">
    <location>
        <begin position="1708"/>
        <end position="1900"/>
    </location>
</feature>
<feature type="region of interest" description="Disordered" evidence="1">
    <location>
        <begin position="2055"/>
        <end position="2107"/>
    </location>
</feature>
<feature type="compositionally biased region" description="Basic and acidic residues" evidence="1">
    <location>
        <begin position="1609"/>
        <end position="1620"/>
    </location>
</feature>
<name>A0AAX6HGU3_IRIPA</name>
<gene>
    <name evidence="2" type="ORF">M6B38_311805</name>
</gene>
<feature type="region of interest" description="Disordered" evidence="1">
    <location>
        <begin position="1541"/>
        <end position="1645"/>
    </location>
</feature>
<keyword evidence="3" id="KW-1185">Reference proteome</keyword>
<dbReference type="EMBL" id="JANAVB010009599">
    <property type="protein sequence ID" value="KAJ6839847.1"/>
    <property type="molecule type" value="Genomic_DNA"/>
</dbReference>
<accession>A0AAX6HGU3</accession>
<feature type="compositionally biased region" description="Low complexity" evidence="1">
    <location>
        <begin position="2070"/>
        <end position="2091"/>
    </location>
</feature>
<dbReference type="InterPro" id="IPR026736">
    <property type="entry name" value="Virilizer"/>
</dbReference>
<evidence type="ECO:0000313" key="3">
    <source>
        <dbReference type="Proteomes" id="UP001140949"/>
    </source>
</evidence>
<feature type="compositionally biased region" description="Polar residues" evidence="1">
    <location>
        <begin position="1622"/>
        <end position="1641"/>
    </location>
</feature>
<feature type="compositionally biased region" description="Low complexity" evidence="1">
    <location>
        <begin position="1990"/>
        <end position="2003"/>
    </location>
</feature>